<evidence type="ECO:0000256" key="8">
    <source>
        <dbReference type="ARBA" id="ARBA00022777"/>
    </source>
</evidence>
<dbReference type="AlphaFoldDB" id="A0AAF0TCK4"/>
<evidence type="ECO:0000256" key="5">
    <source>
        <dbReference type="ARBA" id="ARBA00022729"/>
    </source>
</evidence>
<keyword evidence="7" id="KW-0547">Nucleotide-binding</keyword>
<keyword evidence="12" id="KW-0675">Receptor</keyword>
<dbReference type="InterPro" id="IPR002902">
    <property type="entry name" value="GNK2"/>
</dbReference>
<dbReference type="PROSITE" id="PS00108">
    <property type="entry name" value="PROTEIN_KINASE_ST"/>
    <property type="match status" value="1"/>
</dbReference>
<evidence type="ECO:0000256" key="13">
    <source>
        <dbReference type="ARBA" id="ARBA00023180"/>
    </source>
</evidence>
<dbReference type="PANTHER" id="PTHR47973">
    <property type="entry name" value="CYSTEINE-RICH RECEPTOR-LIKE PROTEIN KINASE 3"/>
    <property type="match status" value="1"/>
</dbReference>
<dbReference type="Gene3D" id="1.10.510.10">
    <property type="entry name" value="Transferase(Phosphotransferase) domain 1"/>
    <property type="match status" value="1"/>
</dbReference>
<protein>
    <recommendedName>
        <fullName evidence="20">Cysteine-rich receptor-like protein kinase 43</fullName>
    </recommendedName>
</protein>
<feature type="signal peptide" evidence="15">
    <location>
        <begin position="1"/>
        <end position="21"/>
    </location>
</feature>
<evidence type="ECO:0000256" key="6">
    <source>
        <dbReference type="ARBA" id="ARBA00022737"/>
    </source>
</evidence>
<accession>A0AAF0TCK4</accession>
<dbReference type="InterPro" id="IPR052059">
    <property type="entry name" value="CR_Ser/Thr_kinase"/>
</dbReference>
<dbReference type="GO" id="GO:0004674">
    <property type="term" value="F:protein serine/threonine kinase activity"/>
    <property type="evidence" value="ECO:0007669"/>
    <property type="project" value="UniProtKB-KW"/>
</dbReference>
<dbReference type="PROSITE" id="PS51473">
    <property type="entry name" value="GNK2"/>
    <property type="match status" value="2"/>
</dbReference>
<evidence type="ECO:0000313" key="18">
    <source>
        <dbReference type="EMBL" id="WMV15202.1"/>
    </source>
</evidence>
<evidence type="ECO:0000256" key="10">
    <source>
        <dbReference type="ARBA" id="ARBA00022989"/>
    </source>
</evidence>
<dbReference type="Gene3D" id="3.30.430.20">
    <property type="entry name" value="Gnk2 domain, C-X8-C-X2-C motif"/>
    <property type="match status" value="2"/>
</dbReference>
<evidence type="ECO:0000256" key="2">
    <source>
        <dbReference type="ARBA" id="ARBA00022527"/>
    </source>
</evidence>
<evidence type="ECO:0000259" key="16">
    <source>
        <dbReference type="PROSITE" id="PS50011"/>
    </source>
</evidence>
<keyword evidence="5 15" id="KW-0732">Signal</keyword>
<feature type="domain" description="Gnk2-homologous" evidence="17">
    <location>
        <begin position="25"/>
        <end position="126"/>
    </location>
</feature>
<evidence type="ECO:0008006" key="20">
    <source>
        <dbReference type="Google" id="ProtNLM"/>
    </source>
</evidence>
<keyword evidence="13" id="KW-0325">Glycoprotein</keyword>
<keyword evidence="9" id="KW-0067">ATP-binding</keyword>
<evidence type="ECO:0000259" key="17">
    <source>
        <dbReference type="PROSITE" id="PS51473"/>
    </source>
</evidence>
<keyword evidence="4 14" id="KW-0812">Transmembrane</keyword>
<sequence>MANVIVIVLCLIFSILPAAIANPRTELVYKFCGVEQADNVSEFNQNYANAIVAMEPEIKSNKFSIYGEGLAPNRIFVLAQCMDDLSKEDCQICFSAIKTQLPGCFPHISGRVFFDGCFMRFENYSFFYESSSPHDVKRCSDAVNLKNDQFRDVATKVVKDVVTMAPVHGGYAEGRRKTYGLSVYGMAICWNTLDEKACSDCLSNASTAVLDCLPSIEARSLSVGCYFRYSEFESSNGSNFFNSKGAIFMYLVFILVAVGVCIIAILVGYIVGTTLHEKRVKHQTKHNGDSSDLESSVMKRSLHFKYSTLEKSTDNFSEERKIGQGGFGEVFKKDPKKKKELDWKKRLKIVEGTAEGLEYLHNDCQVRIIHRDIKPSNILLDSKYRPKIADFGLARVNIREKGSAPLVIAGTFGYMAPEYLAQGQLTDKVDVYSFGVLILEIVSGREFNKIPANDTLDTIVTIAWKHFKEKRAYRIIDPIMEIEDVNEVVRVVQIALLCTQESPIMRPDMSTIIKLLTQENLEVPVPSKPPFIDDSFYGSEQHGSIHQHHPSASSVDSCRYYDTHQDNGSFHHYRHHPSASIDSCYDTESVLG</sequence>
<organism evidence="18 19">
    <name type="scientific">Solanum verrucosum</name>
    <dbReference type="NCBI Taxonomy" id="315347"/>
    <lineage>
        <taxon>Eukaryota</taxon>
        <taxon>Viridiplantae</taxon>
        <taxon>Streptophyta</taxon>
        <taxon>Embryophyta</taxon>
        <taxon>Tracheophyta</taxon>
        <taxon>Spermatophyta</taxon>
        <taxon>Magnoliopsida</taxon>
        <taxon>eudicotyledons</taxon>
        <taxon>Gunneridae</taxon>
        <taxon>Pentapetalae</taxon>
        <taxon>asterids</taxon>
        <taxon>lamiids</taxon>
        <taxon>Solanales</taxon>
        <taxon>Solanaceae</taxon>
        <taxon>Solanoideae</taxon>
        <taxon>Solaneae</taxon>
        <taxon>Solanum</taxon>
    </lineage>
</organism>
<keyword evidence="2" id="KW-0723">Serine/threonine-protein kinase</keyword>
<evidence type="ECO:0000256" key="7">
    <source>
        <dbReference type="ARBA" id="ARBA00022741"/>
    </source>
</evidence>
<gene>
    <name evidence="18" type="ORF">MTR67_008587</name>
</gene>
<reference evidence="18" key="1">
    <citation type="submission" date="2023-08" db="EMBL/GenBank/DDBJ databases">
        <title>A de novo genome assembly of Solanum verrucosum Schlechtendal, a Mexican diploid species geographically isolated from the other diploid A-genome species in potato relatives.</title>
        <authorList>
            <person name="Hosaka K."/>
        </authorList>
    </citation>
    <scope>NUCLEOTIDE SEQUENCE</scope>
    <source>
        <tissue evidence="18">Young leaves</tissue>
    </source>
</reference>
<keyword evidence="8" id="KW-0418">Kinase</keyword>
<evidence type="ECO:0000256" key="9">
    <source>
        <dbReference type="ARBA" id="ARBA00022840"/>
    </source>
</evidence>
<dbReference type="GO" id="GO:0005524">
    <property type="term" value="F:ATP binding"/>
    <property type="evidence" value="ECO:0007669"/>
    <property type="project" value="UniProtKB-KW"/>
</dbReference>
<dbReference type="InterPro" id="IPR011009">
    <property type="entry name" value="Kinase-like_dom_sf"/>
</dbReference>
<feature type="domain" description="Protein kinase" evidence="16">
    <location>
        <begin position="229"/>
        <end position="521"/>
    </location>
</feature>
<keyword evidence="6" id="KW-0677">Repeat</keyword>
<feature type="chain" id="PRO_5042111750" description="Cysteine-rich receptor-like protein kinase 43" evidence="15">
    <location>
        <begin position="22"/>
        <end position="592"/>
    </location>
</feature>
<evidence type="ECO:0000256" key="15">
    <source>
        <dbReference type="SAM" id="SignalP"/>
    </source>
</evidence>
<dbReference type="FunFam" id="3.30.430.20:FF:000015">
    <property type="entry name" value="Cysteine-rich receptor-like protein kinase 3"/>
    <property type="match status" value="1"/>
</dbReference>
<proteinExistence type="predicted"/>
<dbReference type="Pfam" id="PF01657">
    <property type="entry name" value="Stress-antifung"/>
    <property type="match status" value="2"/>
</dbReference>
<keyword evidence="10 14" id="KW-1133">Transmembrane helix</keyword>
<keyword evidence="3" id="KW-0808">Transferase</keyword>
<evidence type="ECO:0000256" key="3">
    <source>
        <dbReference type="ARBA" id="ARBA00022679"/>
    </source>
</evidence>
<evidence type="ECO:0000256" key="12">
    <source>
        <dbReference type="ARBA" id="ARBA00023170"/>
    </source>
</evidence>
<dbReference type="SMART" id="SM00220">
    <property type="entry name" value="S_TKc"/>
    <property type="match status" value="1"/>
</dbReference>
<evidence type="ECO:0000256" key="11">
    <source>
        <dbReference type="ARBA" id="ARBA00023136"/>
    </source>
</evidence>
<feature type="domain" description="Gnk2-homologous" evidence="17">
    <location>
        <begin position="131"/>
        <end position="234"/>
    </location>
</feature>
<evidence type="ECO:0000256" key="4">
    <source>
        <dbReference type="ARBA" id="ARBA00022692"/>
    </source>
</evidence>
<evidence type="ECO:0000256" key="14">
    <source>
        <dbReference type="SAM" id="Phobius"/>
    </source>
</evidence>
<dbReference type="CDD" id="cd23509">
    <property type="entry name" value="Gnk2-like"/>
    <property type="match status" value="2"/>
</dbReference>
<dbReference type="PROSITE" id="PS50011">
    <property type="entry name" value="PROTEIN_KINASE_DOM"/>
    <property type="match status" value="1"/>
</dbReference>
<dbReference type="GO" id="GO:0016020">
    <property type="term" value="C:membrane"/>
    <property type="evidence" value="ECO:0007669"/>
    <property type="project" value="UniProtKB-SubCell"/>
</dbReference>
<dbReference type="Pfam" id="PF00069">
    <property type="entry name" value="Pkinase"/>
    <property type="match status" value="1"/>
</dbReference>
<comment type="subcellular location">
    <subcellularLocation>
        <location evidence="1">Membrane</location>
        <topology evidence="1">Single-pass membrane protein</topology>
    </subcellularLocation>
</comment>
<keyword evidence="11 14" id="KW-0472">Membrane</keyword>
<dbReference type="FunFam" id="1.10.510.10:FF:000336">
    <property type="entry name" value="Cysteine-rich receptor-like protein kinase 2"/>
    <property type="match status" value="1"/>
</dbReference>
<dbReference type="Proteomes" id="UP001234989">
    <property type="component" value="Chromosome 2"/>
</dbReference>
<dbReference type="SUPFAM" id="SSF56112">
    <property type="entry name" value="Protein kinase-like (PK-like)"/>
    <property type="match status" value="1"/>
</dbReference>
<dbReference type="InterPro" id="IPR000719">
    <property type="entry name" value="Prot_kinase_dom"/>
</dbReference>
<name>A0AAF0TCK4_SOLVR</name>
<evidence type="ECO:0000313" key="19">
    <source>
        <dbReference type="Proteomes" id="UP001234989"/>
    </source>
</evidence>
<keyword evidence="19" id="KW-1185">Reference proteome</keyword>
<feature type="transmembrane region" description="Helical" evidence="14">
    <location>
        <begin position="247"/>
        <end position="271"/>
    </location>
</feature>
<dbReference type="EMBL" id="CP133613">
    <property type="protein sequence ID" value="WMV15202.1"/>
    <property type="molecule type" value="Genomic_DNA"/>
</dbReference>
<evidence type="ECO:0000256" key="1">
    <source>
        <dbReference type="ARBA" id="ARBA00004167"/>
    </source>
</evidence>
<dbReference type="InterPro" id="IPR038408">
    <property type="entry name" value="GNK2_sf"/>
</dbReference>
<dbReference type="InterPro" id="IPR008271">
    <property type="entry name" value="Ser/Thr_kinase_AS"/>
</dbReference>